<dbReference type="Proteomes" id="UP000575068">
    <property type="component" value="Unassembled WGS sequence"/>
</dbReference>
<gene>
    <name evidence="1" type="ORF">HNQ99_001022</name>
</gene>
<keyword evidence="2" id="KW-1185">Reference proteome</keyword>
<protein>
    <submittedName>
        <fullName evidence="1">Uncharacterized protein</fullName>
    </submittedName>
</protein>
<evidence type="ECO:0000313" key="1">
    <source>
        <dbReference type="EMBL" id="MBB4640729.1"/>
    </source>
</evidence>
<sequence length="135" mass="15358">MNDCVGKGDDQRSLVFVEPSPQKILAACIKTKRLQTTPYITRPRVTTPLVEVTFCNGERFRYPAINLTAMKGGLQKLSFSIPVLAGAIHDGRRKTDHLRAWVCRQRFNESVVLVMKNGFDKIRVDYQIHIVIDLD</sequence>
<proteinExistence type="predicted"/>
<name>A0A840HSZ3_9SPHN</name>
<dbReference type="EMBL" id="JACHOV010000003">
    <property type="protein sequence ID" value="MBB4640729.1"/>
    <property type="molecule type" value="Genomic_DNA"/>
</dbReference>
<accession>A0A840HSZ3</accession>
<comment type="caution">
    <text evidence="1">The sequence shown here is derived from an EMBL/GenBank/DDBJ whole genome shotgun (WGS) entry which is preliminary data.</text>
</comment>
<evidence type="ECO:0000313" key="2">
    <source>
        <dbReference type="Proteomes" id="UP000575068"/>
    </source>
</evidence>
<reference evidence="1 2" key="1">
    <citation type="submission" date="2020-08" db="EMBL/GenBank/DDBJ databases">
        <title>Genomic Encyclopedia of Type Strains, Phase IV (KMG-IV): sequencing the most valuable type-strain genomes for metagenomic binning, comparative biology and taxonomic classification.</title>
        <authorList>
            <person name="Goeker M."/>
        </authorList>
    </citation>
    <scope>NUCLEOTIDE SEQUENCE [LARGE SCALE GENOMIC DNA]</scope>
    <source>
        <strain evidence="1 2">DSM 7465</strain>
    </source>
</reference>
<organism evidence="1 2">
    <name type="scientific">Rhizorhapis suberifaciens</name>
    <name type="common">corky root of lettuce</name>
    <dbReference type="NCBI Taxonomy" id="13656"/>
    <lineage>
        <taxon>Bacteria</taxon>
        <taxon>Pseudomonadati</taxon>
        <taxon>Pseudomonadota</taxon>
        <taxon>Alphaproteobacteria</taxon>
        <taxon>Sphingomonadales</taxon>
        <taxon>Sphingomonadaceae</taxon>
        <taxon>Rhizorhapis</taxon>
    </lineage>
</organism>
<dbReference type="AlphaFoldDB" id="A0A840HSZ3"/>